<accession>A0A928VSC8</accession>
<keyword evidence="2" id="KW-0813">Transport</keyword>
<feature type="disulfide bond" description="Redox-active" evidence="9">
    <location>
        <begin position="31"/>
        <end position="34"/>
    </location>
</feature>
<dbReference type="AlphaFoldDB" id="A0A928VSC8"/>
<dbReference type="PROSITE" id="PS00194">
    <property type="entry name" value="THIOREDOXIN_1"/>
    <property type="match status" value="1"/>
</dbReference>
<dbReference type="GO" id="GO:0005737">
    <property type="term" value="C:cytoplasm"/>
    <property type="evidence" value="ECO:0007669"/>
    <property type="project" value="TreeGrafter"/>
</dbReference>
<evidence type="ECO:0000256" key="9">
    <source>
        <dbReference type="PIRSR" id="PIRSR000077-4"/>
    </source>
</evidence>
<dbReference type="InterPro" id="IPR036249">
    <property type="entry name" value="Thioredoxin-like_sf"/>
</dbReference>
<evidence type="ECO:0000256" key="6">
    <source>
        <dbReference type="NCBIfam" id="TIGR01068"/>
    </source>
</evidence>
<sequence length="106" mass="12092">MSQAVTSRTIDIEKILSDRGLVVVDCWASWCGPCQVIRPLIDRLSQEYGDRIRVVKLDVEENKEFVKKVGLRSIPAVLVFQDGKLMENIVGVAPYHRFSRAVEQYL</sequence>
<feature type="site" description="Contributes to redox potential value" evidence="8">
    <location>
        <position position="33"/>
    </location>
</feature>
<dbReference type="SUPFAM" id="SSF52833">
    <property type="entry name" value="Thioredoxin-like"/>
    <property type="match status" value="1"/>
</dbReference>
<evidence type="ECO:0000256" key="8">
    <source>
        <dbReference type="PIRSR" id="PIRSR000077-1"/>
    </source>
</evidence>
<feature type="domain" description="Thioredoxin" evidence="10">
    <location>
        <begin position="1"/>
        <end position="106"/>
    </location>
</feature>
<evidence type="ECO:0000313" key="12">
    <source>
        <dbReference type="Proteomes" id="UP000621799"/>
    </source>
</evidence>
<organism evidence="11 12">
    <name type="scientific">Zarconia navalis LEGE 11467</name>
    <dbReference type="NCBI Taxonomy" id="1828826"/>
    <lineage>
        <taxon>Bacteria</taxon>
        <taxon>Bacillati</taxon>
        <taxon>Cyanobacteriota</taxon>
        <taxon>Cyanophyceae</taxon>
        <taxon>Oscillatoriophycideae</taxon>
        <taxon>Oscillatoriales</taxon>
        <taxon>Oscillatoriales incertae sedis</taxon>
        <taxon>Zarconia</taxon>
        <taxon>Zarconia navalis</taxon>
    </lineage>
</organism>
<dbReference type="PRINTS" id="PR00421">
    <property type="entry name" value="THIOREDOXIN"/>
</dbReference>
<feature type="site" description="Contributes to redox potential value" evidence="8">
    <location>
        <position position="32"/>
    </location>
</feature>
<feature type="active site" description="Nucleophile" evidence="8">
    <location>
        <position position="31"/>
    </location>
</feature>
<dbReference type="Pfam" id="PF00085">
    <property type="entry name" value="Thioredoxin"/>
    <property type="match status" value="1"/>
</dbReference>
<evidence type="ECO:0000256" key="4">
    <source>
        <dbReference type="ARBA" id="ARBA00023157"/>
    </source>
</evidence>
<feature type="site" description="Deprotonates C-terminal active site Cys" evidence="8">
    <location>
        <position position="25"/>
    </location>
</feature>
<dbReference type="PIRSF" id="PIRSF000077">
    <property type="entry name" value="Thioredoxin"/>
    <property type="match status" value="1"/>
</dbReference>
<dbReference type="InterPro" id="IPR017937">
    <property type="entry name" value="Thioredoxin_CS"/>
</dbReference>
<dbReference type="InterPro" id="IPR005746">
    <property type="entry name" value="Thioredoxin"/>
</dbReference>
<evidence type="ECO:0000313" key="11">
    <source>
        <dbReference type="EMBL" id="MBE9039387.1"/>
    </source>
</evidence>
<evidence type="ECO:0000256" key="1">
    <source>
        <dbReference type="ARBA" id="ARBA00008987"/>
    </source>
</evidence>
<dbReference type="NCBIfam" id="TIGR01068">
    <property type="entry name" value="thioredoxin"/>
    <property type="match status" value="1"/>
</dbReference>
<reference evidence="11" key="1">
    <citation type="submission" date="2020-10" db="EMBL/GenBank/DDBJ databases">
        <authorList>
            <person name="Castelo-Branco R."/>
            <person name="Eusebio N."/>
            <person name="Adriana R."/>
            <person name="Vieira A."/>
            <person name="Brugerolle De Fraissinette N."/>
            <person name="Rezende De Castro R."/>
            <person name="Schneider M.P."/>
            <person name="Vasconcelos V."/>
            <person name="Leao P.N."/>
        </authorList>
    </citation>
    <scope>NUCLEOTIDE SEQUENCE</scope>
    <source>
        <strain evidence="11">LEGE 11467</strain>
    </source>
</reference>
<evidence type="ECO:0000256" key="5">
    <source>
        <dbReference type="ARBA" id="ARBA00023284"/>
    </source>
</evidence>
<evidence type="ECO:0000259" key="10">
    <source>
        <dbReference type="PROSITE" id="PS51352"/>
    </source>
</evidence>
<keyword evidence="3" id="KW-0249">Electron transport</keyword>
<evidence type="ECO:0000256" key="3">
    <source>
        <dbReference type="ARBA" id="ARBA00022982"/>
    </source>
</evidence>
<dbReference type="InterPro" id="IPR013766">
    <property type="entry name" value="Thioredoxin_domain"/>
</dbReference>
<dbReference type="Gene3D" id="3.40.30.10">
    <property type="entry name" value="Glutaredoxin"/>
    <property type="match status" value="1"/>
</dbReference>
<comment type="similarity">
    <text evidence="1 7">Belongs to the thioredoxin family.</text>
</comment>
<dbReference type="CDD" id="cd02947">
    <property type="entry name" value="TRX_family"/>
    <property type="match status" value="1"/>
</dbReference>
<keyword evidence="12" id="KW-1185">Reference proteome</keyword>
<evidence type="ECO:0000256" key="7">
    <source>
        <dbReference type="PIRNR" id="PIRNR000077"/>
    </source>
</evidence>
<dbReference type="Proteomes" id="UP000621799">
    <property type="component" value="Unassembled WGS sequence"/>
</dbReference>
<proteinExistence type="inferred from homology"/>
<gene>
    <name evidence="11" type="primary">trxA</name>
    <name evidence="11" type="ORF">IQ235_01070</name>
</gene>
<dbReference type="PANTHER" id="PTHR45663">
    <property type="entry name" value="GEO12009P1"/>
    <property type="match status" value="1"/>
</dbReference>
<evidence type="ECO:0000256" key="2">
    <source>
        <dbReference type="ARBA" id="ARBA00022448"/>
    </source>
</evidence>
<keyword evidence="4 9" id="KW-1015">Disulfide bond</keyword>
<dbReference type="PANTHER" id="PTHR45663:SF11">
    <property type="entry name" value="GEO12009P1"/>
    <property type="match status" value="1"/>
</dbReference>
<feature type="active site" description="Nucleophile" evidence="8">
    <location>
        <position position="34"/>
    </location>
</feature>
<dbReference type="RefSeq" id="WP_264319648.1">
    <property type="nucleotide sequence ID" value="NZ_JADEXN010000008.1"/>
</dbReference>
<comment type="caution">
    <text evidence="11">The sequence shown here is derived from an EMBL/GenBank/DDBJ whole genome shotgun (WGS) entry which is preliminary data.</text>
</comment>
<dbReference type="PROSITE" id="PS51352">
    <property type="entry name" value="THIOREDOXIN_2"/>
    <property type="match status" value="1"/>
</dbReference>
<dbReference type="GO" id="GO:0015035">
    <property type="term" value="F:protein-disulfide reductase activity"/>
    <property type="evidence" value="ECO:0007669"/>
    <property type="project" value="UniProtKB-UniRule"/>
</dbReference>
<name>A0A928VSC8_9CYAN</name>
<protein>
    <recommendedName>
        <fullName evidence="6 7">Thioredoxin</fullName>
    </recommendedName>
</protein>
<dbReference type="EMBL" id="JADEXN010000008">
    <property type="protein sequence ID" value="MBE9039387.1"/>
    <property type="molecule type" value="Genomic_DNA"/>
</dbReference>
<keyword evidence="5 9" id="KW-0676">Redox-active center</keyword>